<sequence>MAASRPEQAGQAASASAAVPTCDCRANDQSDAACYQRRSPKEQELDVVQWVARTLPENAETKVQIPPALRTFVDHSNVGHVVMTTTSTYANLASAKKEKTTNRTE</sequence>
<name>A0AAD5MMW4_PARTN</name>
<dbReference type="Proteomes" id="UP001196413">
    <property type="component" value="Unassembled WGS sequence"/>
</dbReference>
<evidence type="ECO:0000256" key="1">
    <source>
        <dbReference type="SAM" id="MobiDB-lite"/>
    </source>
</evidence>
<protein>
    <submittedName>
        <fullName evidence="2">Uncharacterized protein</fullName>
    </submittedName>
</protein>
<feature type="region of interest" description="Disordered" evidence="1">
    <location>
        <begin position="1"/>
        <end position="20"/>
    </location>
</feature>
<gene>
    <name evidence="2" type="ORF">KIN20_017188</name>
</gene>
<organism evidence="2 3">
    <name type="scientific">Parelaphostrongylus tenuis</name>
    <name type="common">Meningeal worm</name>
    <dbReference type="NCBI Taxonomy" id="148309"/>
    <lineage>
        <taxon>Eukaryota</taxon>
        <taxon>Metazoa</taxon>
        <taxon>Ecdysozoa</taxon>
        <taxon>Nematoda</taxon>
        <taxon>Chromadorea</taxon>
        <taxon>Rhabditida</taxon>
        <taxon>Rhabditina</taxon>
        <taxon>Rhabditomorpha</taxon>
        <taxon>Strongyloidea</taxon>
        <taxon>Metastrongylidae</taxon>
        <taxon>Parelaphostrongylus</taxon>
    </lineage>
</organism>
<evidence type="ECO:0000313" key="3">
    <source>
        <dbReference type="Proteomes" id="UP001196413"/>
    </source>
</evidence>
<accession>A0AAD5MMW4</accession>
<dbReference type="AlphaFoldDB" id="A0AAD5MMW4"/>
<evidence type="ECO:0000313" key="2">
    <source>
        <dbReference type="EMBL" id="KAJ1358698.1"/>
    </source>
</evidence>
<feature type="compositionally biased region" description="Low complexity" evidence="1">
    <location>
        <begin position="8"/>
        <end position="18"/>
    </location>
</feature>
<keyword evidence="3" id="KW-1185">Reference proteome</keyword>
<dbReference type="EMBL" id="JAHQIW010003431">
    <property type="protein sequence ID" value="KAJ1358698.1"/>
    <property type="molecule type" value="Genomic_DNA"/>
</dbReference>
<comment type="caution">
    <text evidence="2">The sequence shown here is derived from an EMBL/GenBank/DDBJ whole genome shotgun (WGS) entry which is preliminary data.</text>
</comment>
<proteinExistence type="predicted"/>
<reference evidence="2" key="1">
    <citation type="submission" date="2021-06" db="EMBL/GenBank/DDBJ databases">
        <title>Parelaphostrongylus tenuis whole genome reference sequence.</title>
        <authorList>
            <person name="Garwood T.J."/>
            <person name="Larsen P.A."/>
            <person name="Fountain-Jones N.M."/>
            <person name="Garbe J.R."/>
            <person name="Macchietto M.G."/>
            <person name="Kania S.A."/>
            <person name="Gerhold R.W."/>
            <person name="Richards J.E."/>
            <person name="Wolf T.M."/>
        </authorList>
    </citation>
    <scope>NUCLEOTIDE SEQUENCE</scope>
    <source>
        <strain evidence="2">MNPRO001-30</strain>
        <tissue evidence="2">Meninges</tissue>
    </source>
</reference>